<dbReference type="RefSeq" id="XP_002419431.1">
    <property type="nucleotide sequence ID" value="XM_002419386.1"/>
</dbReference>
<feature type="region of interest" description="Disordered" evidence="1">
    <location>
        <begin position="62"/>
        <end position="118"/>
    </location>
</feature>
<feature type="compositionally biased region" description="Basic and acidic residues" evidence="1">
    <location>
        <begin position="108"/>
        <end position="118"/>
    </location>
</feature>
<feature type="region of interest" description="Disordered" evidence="1">
    <location>
        <begin position="275"/>
        <end position="322"/>
    </location>
</feature>
<protein>
    <submittedName>
        <fullName evidence="3">Uncharacterized protein</fullName>
    </submittedName>
</protein>
<proteinExistence type="predicted"/>
<gene>
    <name evidence="2" type="ordered locus">Cd36_85240</name>
    <name evidence="3" type="ORF">CD36_85240</name>
</gene>
<evidence type="ECO:0000313" key="2">
    <source>
        <dbReference type="CGD" id="CAL0000171273"/>
    </source>
</evidence>
<sequence>MAINTHQPLNHSSLDTISLSSSSTLPPPTDSINSPCIMQKHLLSPPQTDKYNNYQLSYQLDKQHKQQKKPKNSHCGFSPKRRTKMKKSFSINNIKQTSNSVDNHPLNHYHERTDPEKHTFEDYHEDSMELDEYDSDSDDDLSYTSCSSLQSNSNYSVVFEKNPTTTTPSSSSNQIPFSYHSFNNDCFLYTSTRSSSSISIPPMNRSQSISSSSHSPVSSQSLLSMSPPSVFCLPSTTTSCSPITTNSISQSLEMERSLRRSSSSDSLYMLLKNSSSPFSSSSSTSSSPSSLLPSSSPSPSPSSTILSPFSKKQTIKTTTKKSMYSNLSTSLRSFRNKLSSYNKENLLKFMMDSPRLTDEKLPLHKQPCPELIQEQEETTTTTATTPMQELTTFQHSHNLSSENTTHEFQCIKYKYKTRESRTNSRFLILYAFDMNARSNSMTLPNLPSQDELYRIFKCHPNIKKFHYNHNIHRISNLSREKLWNNVILPPRQDDSPDLFIKGEQYILHNDTNEQPDCHCQYSIVRKSGKYMPWAIKPSIKPAGVLPNSKWVFNGQAPNSGITKTQFTIKGWCNPRWVNHATTN</sequence>
<dbReference type="EMBL" id="FM992690">
    <property type="protein sequence ID" value="CAX43025.1"/>
    <property type="molecule type" value="Genomic_DNA"/>
</dbReference>
<dbReference type="AlphaFoldDB" id="B9WEB4"/>
<feature type="region of interest" description="Disordered" evidence="1">
    <location>
        <begin position="196"/>
        <end position="221"/>
    </location>
</feature>
<feature type="compositionally biased region" description="Low complexity" evidence="1">
    <location>
        <begin position="12"/>
        <end position="24"/>
    </location>
</feature>
<evidence type="ECO:0000256" key="1">
    <source>
        <dbReference type="SAM" id="MobiDB-lite"/>
    </source>
</evidence>
<dbReference type="OrthoDB" id="4088353at2759"/>
<feature type="compositionally biased region" description="Polar residues" evidence="1">
    <location>
        <begin position="89"/>
        <end position="102"/>
    </location>
</feature>
<dbReference type="KEGG" id="cdu:CD36_85240"/>
<evidence type="ECO:0000313" key="4">
    <source>
        <dbReference type="Proteomes" id="UP000002605"/>
    </source>
</evidence>
<feature type="compositionally biased region" description="Polar residues" evidence="1">
    <location>
        <begin position="1"/>
        <end position="11"/>
    </location>
</feature>
<dbReference type="Proteomes" id="UP000002605">
    <property type="component" value="Chromosome 3"/>
</dbReference>
<dbReference type="eggNOG" id="ENOG502SGNS">
    <property type="taxonomic scope" value="Eukaryota"/>
</dbReference>
<dbReference type="CGD" id="CAL0000171273">
    <property type="gene designation" value="Cd36_85240"/>
</dbReference>
<dbReference type="HOGENOM" id="CLU_522726_0_0_1"/>
<keyword evidence="4" id="KW-1185">Reference proteome</keyword>
<accession>B9WEB4</accession>
<dbReference type="VEuPathDB" id="FungiDB:CD36_85240"/>
<name>B9WEB4_CANDC</name>
<organism evidence="3 4">
    <name type="scientific">Candida dubliniensis (strain CD36 / ATCC MYA-646 / CBS 7987 / NCPF 3949 / NRRL Y-17841)</name>
    <name type="common">Yeast</name>
    <dbReference type="NCBI Taxonomy" id="573826"/>
    <lineage>
        <taxon>Eukaryota</taxon>
        <taxon>Fungi</taxon>
        <taxon>Dikarya</taxon>
        <taxon>Ascomycota</taxon>
        <taxon>Saccharomycotina</taxon>
        <taxon>Pichiomycetes</taxon>
        <taxon>Debaryomycetaceae</taxon>
        <taxon>Candida/Lodderomyces clade</taxon>
        <taxon>Candida</taxon>
    </lineage>
</organism>
<reference evidence="3 4" key="1">
    <citation type="journal article" date="2009" name="Genome Res.">
        <title>Comparative genomics of the fungal pathogens Candida dubliniensis and Candida albicans.</title>
        <authorList>
            <person name="Jackson A.P."/>
            <person name="Gamble J.A."/>
            <person name="Yeomans T."/>
            <person name="Moran G.P."/>
            <person name="Saunders D."/>
            <person name="Harris D."/>
            <person name="Aslett M."/>
            <person name="Barrell J.F."/>
            <person name="Butler G."/>
            <person name="Citiulo F."/>
            <person name="Coleman D.C."/>
            <person name="de Groot P.W.J."/>
            <person name="Goodwin T.J."/>
            <person name="Quail M.A."/>
            <person name="McQuillan J."/>
            <person name="Munro C.A."/>
            <person name="Pain A."/>
            <person name="Poulter R.T."/>
            <person name="Rajandream M.A."/>
            <person name="Renauld H."/>
            <person name="Spiering M.J."/>
            <person name="Tivey A."/>
            <person name="Gow N.A.R."/>
            <person name="Barrell B."/>
            <person name="Sullivan D.J."/>
            <person name="Berriman M."/>
        </authorList>
    </citation>
    <scope>NUCLEOTIDE SEQUENCE [LARGE SCALE GENOMIC DNA]</scope>
    <source>
        <strain evidence="4">CD36 / ATCC MYA-646 / CBS 7987 / NCPF 3949 / NRRL Y-17841</strain>
    </source>
</reference>
<feature type="region of interest" description="Disordered" evidence="1">
    <location>
        <begin position="1"/>
        <end position="33"/>
    </location>
</feature>
<feature type="compositionally biased region" description="Low complexity" evidence="1">
    <location>
        <begin position="275"/>
        <end position="321"/>
    </location>
</feature>
<evidence type="ECO:0000313" key="3">
    <source>
        <dbReference type="EMBL" id="CAX43025.1"/>
    </source>
</evidence>
<dbReference type="GeneID" id="8047087"/>